<keyword evidence="4" id="KW-1185">Reference proteome</keyword>
<evidence type="ECO:0000313" key="3">
    <source>
        <dbReference type="EMBL" id="TNN84280.1"/>
    </source>
</evidence>
<evidence type="ECO:0000313" key="4">
    <source>
        <dbReference type="Proteomes" id="UP000314294"/>
    </source>
</evidence>
<keyword evidence="2" id="KW-1133">Transmembrane helix</keyword>
<dbReference type="EMBL" id="SRLO01000028">
    <property type="protein sequence ID" value="TNN84280.1"/>
    <property type="molecule type" value="Genomic_DNA"/>
</dbReference>
<keyword evidence="2" id="KW-0472">Membrane</keyword>
<name>A0A4Z2J248_9TELE</name>
<dbReference type="AlphaFoldDB" id="A0A4Z2J248"/>
<evidence type="ECO:0000256" key="1">
    <source>
        <dbReference type="SAM" id="MobiDB-lite"/>
    </source>
</evidence>
<proteinExistence type="predicted"/>
<organism evidence="3 4">
    <name type="scientific">Liparis tanakae</name>
    <name type="common">Tanaka's snailfish</name>
    <dbReference type="NCBI Taxonomy" id="230148"/>
    <lineage>
        <taxon>Eukaryota</taxon>
        <taxon>Metazoa</taxon>
        <taxon>Chordata</taxon>
        <taxon>Craniata</taxon>
        <taxon>Vertebrata</taxon>
        <taxon>Euteleostomi</taxon>
        <taxon>Actinopterygii</taxon>
        <taxon>Neopterygii</taxon>
        <taxon>Teleostei</taxon>
        <taxon>Neoteleostei</taxon>
        <taxon>Acanthomorphata</taxon>
        <taxon>Eupercaria</taxon>
        <taxon>Perciformes</taxon>
        <taxon>Cottioidei</taxon>
        <taxon>Cottales</taxon>
        <taxon>Liparidae</taxon>
        <taxon>Liparis</taxon>
    </lineage>
</organism>
<keyword evidence="2" id="KW-0812">Transmembrane</keyword>
<feature type="compositionally biased region" description="Basic and acidic residues" evidence="1">
    <location>
        <begin position="124"/>
        <end position="168"/>
    </location>
</feature>
<gene>
    <name evidence="3" type="ORF">EYF80_005607</name>
</gene>
<sequence>MAEFLREPMGVLGRELRVGLVLNSSELRLSEPSLKPLLMELLSLDGCCTILSKKFRGRGLRNEVMYCGTLEDSGWSSGWVPEWVTLNPGGIEGWTDDFYPEFNTSPLRADLALNYFIPSQNQEPDWRNQEPGTRLEEPDWRNQEPGTRLEEPDWRNQEPGTRLEEPGTRLHTQNDHINYLMKANLVIVIIVIIVVIFIVHIWTLSAEVAVSEVISLQKGRIGAVQRFDELDTSGVADPEGNVQLAGTCGRGFTGLESGAGLTLAP</sequence>
<evidence type="ECO:0000256" key="2">
    <source>
        <dbReference type="SAM" id="Phobius"/>
    </source>
</evidence>
<feature type="region of interest" description="Disordered" evidence="1">
    <location>
        <begin position="122"/>
        <end position="168"/>
    </location>
</feature>
<feature type="transmembrane region" description="Helical" evidence="2">
    <location>
        <begin position="179"/>
        <end position="202"/>
    </location>
</feature>
<accession>A0A4Z2J248</accession>
<reference evidence="3 4" key="1">
    <citation type="submission" date="2019-03" db="EMBL/GenBank/DDBJ databases">
        <title>First draft genome of Liparis tanakae, snailfish: a comprehensive survey of snailfish specific genes.</title>
        <authorList>
            <person name="Kim W."/>
            <person name="Song I."/>
            <person name="Jeong J.-H."/>
            <person name="Kim D."/>
            <person name="Kim S."/>
            <person name="Ryu S."/>
            <person name="Song J.Y."/>
            <person name="Lee S.K."/>
        </authorList>
    </citation>
    <scope>NUCLEOTIDE SEQUENCE [LARGE SCALE GENOMIC DNA]</scope>
    <source>
        <tissue evidence="3">Muscle</tissue>
    </source>
</reference>
<protein>
    <submittedName>
        <fullName evidence="3">Uncharacterized protein</fullName>
    </submittedName>
</protein>
<dbReference type="Proteomes" id="UP000314294">
    <property type="component" value="Unassembled WGS sequence"/>
</dbReference>
<comment type="caution">
    <text evidence="3">The sequence shown here is derived from an EMBL/GenBank/DDBJ whole genome shotgun (WGS) entry which is preliminary data.</text>
</comment>